<dbReference type="AlphaFoldDB" id="A0A0F9DDT1"/>
<organism evidence="1">
    <name type="scientific">marine sediment metagenome</name>
    <dbReference type="NCBI Taxonomy" id="412755"/>
    <lineage>
        <taxon>unclassified sequences</taxon>
        <taxon>metagenomes</taxon>
        <taxon>ecological metagenomes</taxon>
    </lineage>
</organism>
<evidence type="ECO:0000313" key="1">
    <source>
        <dbReference type="EMBL" id="KKL59789.1"/>
    </source>
</evidence>
<dbReference type="EMBL" id="LAZR01029366">
    <property type="protein sequence ID" value="KKL59789.1"/>
    <property type="molecule type" value="Genomic_DNA"/>
</dbReference>
<comment type="caution">
    <text evidence="1">The sequence shown here is derived from an EMBL/GenBank/DDBJ whole genome shotgun (WGS) entry which is preliminary data.</text>
</comment>
<gene>
    <name evidence="1" type="ORF">LCGC14_2211800</name>
</gene>
<name>A0A0F9DDT1_9ZZZZ</name>
<proteinExistence type="predicted"/>
<accession>A0A0F9DDT1</accession>
<reference evidence="1" key="1">
    <citation type="journal article" date="2015" name="Nature">
        <title>Complex archaea that bridge the gap between prokaryotes and eukaryotes.</title>
        <authorList>
            <person name="Spang A."/>
            <person name="Saw J.H."/>
            <person name="Jorgensen S.L."/>
            <person name="Zaremba-Niedzwiedzka K."/>
            <person name="Martijn J."/>
            <person name="Lind A.E."/>
            <person name="van Eijk R."/>
            <person name="Schleper C."/>
            <person name="Guy L."/>
            <person name="Ettema T.J."/>
        </authorList>
    </citation>
    <scope>NUCLEOTIDE SEQUENCE</scope>
</reference>
<protein>
    <submittedName>
        <fullName evidence="1">Uncharacterized protein</fullName>
    </submittedName>
</protein>
<sequence>MGIYRGEIEQMRAYTGYCGYCGFIVFGGSKLSAEGLMLDHIDHCHPDKGNYGLVAISREEWYDYVTNRENPKWWHDLRNSVHSLPTEKEYSPPPEEVYIA</sequence>